<dbReference type="RefSeq" id="WP_243801620.1">
    <property type="nucleotide sequence ID" value="NZ_CP094669.1"/>
</dbReference>
<evidence type="ECO:0000313" key="4">
    <source>
        <dbReference type="Proteomes" id="UP000831113"/>
    </source>
</evidence>
<name>A0ABY4D3H7_9BACT</name>
<dbReference type="EMBL" id="CP094669">
    <property type="protein sequence ID" value="UOG76587.1"/>
    <property type="molecule type" value="Genomic_DNA"/>
</dbReference>
<organism evidence="3 4">
    <name type="scientific">Hymenobacter tibetensis</name>
    <dbReference type="NCBI Taxonomy" id="497967"/>
    <lineage>
        <taxon>Bacteria</taxon>
        <taxon>Pseudomonadati</taxon>
        <taxon>Bacteroidota</taxon>
        <taxon>Cytophagia</taxon>
        <taxon>Cytophagales</taxon>
        <taxon>Hymenobacteraceae</taxon>
        <taxon>Hymenobacter</taxon>
    </lineage>
</organism>
<evidence type="ECO:0000256" key="1">
    <source>
        <dbReference type="SAM" id="MobiDB-lite"/>
    </source>
</evidence>
<evidence type="ECO:0000313" key="3">
    <source>
        <dbReference type="EMBL" id="UOG76587.1"/>
    </source>
</evidence>
<evidence type="ECO:0000256" key="2">
    <source>
        <dbReference type="SAM" id="SignalP"/>
    </source>
</evidence>
<feature type="signal peptide" evidence="2">
    <location>
        <begin position="1"/>
        <end position="23"/>
    </location>
</feature>
<reference evidence="3 4" key="1">
    <citation type="submission" date="2022-03" db="EMBL/GenBank/DDBJ databases">
        <title>Hymenobactersp. isolated from the air.</title>
        <authorList>
            <person name="Won M."/>
            <person name="Kwon S.-W."/>
        </authorList>
    </citation>
    <scope>NUCLEOTIDE SEQUENCE [LARGE SCALE GENOMIC DNA]</scope>
    <source>
        <strain evidence="3 4">KACC 21982</strain>
    </source>
</reference>
<gene>
    <name evidence="3" type="ORF">MTX78_08290</name>
</gene>
<feature type="chain" id="PRO_5046210586" evidence="2">
    <location>
        <begin position="24"/>
        <end position="75"/>
    </location>
</feature>
<feature type="compositionally biased region" description="Low complexity" evidence="1">
    <location>
        <begin position="23"/>
        <end position="36"/>
    </location>
</feature>
<keyword evidence="2" id="KW-0732">Signal</keyword>
<feature type="region of interest" description="Disordered" evidence="1">
    <location>
        <begin position="23"/>
        <end position="75"/>
    </location>
</feature>
<accession>A0ABY4D3H7</accession>
<sequence length="75" mass="8071">MKTTLFVAALLAFLLGNLPQALAQASPAQATPPQDTAKARERMKKDQKKSADGKYMLNPKKAKGKTKSVKTVNGQ</sequence>
<keyword evidence="4" id="KW-1185">Reference proteome</keyword>
<proteinExistence type="predicted"/>
<dbReference type="Proteomes" id="UP000831113">
    <property type="component" value="Chromosome"/>
</dbReference>
<feature type="compositionally biased region" description="Basic and acidic residues" evidence="1">
    <location>
        <begin position="37"/>
        <end position="52"/>
    </location>
</feature>
<protein>
    <submittedName>
        <fullName evidence="3">Uncharacterized protein</fullName>
    </submittedName>
</protein>